<keyword evidence="2" id="KW-1185">Reference proteome</keyword>
<proteinExistence type="predicted"/>
<comment type="caution">
    <text evidence="1">The sequence shown here is derived from an EMBL/GenBank/DDBJ whole genome shotgun (WGS) entry which is preliminary data.</text>
</comment>
<reference evidence="1 2" key="1">
    <citation type="submission" date="2024-07" db="EMBL/GenBank/DDBJ databases">
        <title>Section-level genome sequencing and comparative genomics of Aspergillus sections Usti and Cavernicolus.</title>
        <authorList>
            <consortium name="Lawrence Berkeley National Laboratory"/>
            <person name="Nybo J.L."/>
            <person name="Vesth T.C."/>
            <person name="Theobald S."/>
            <person name="Frisvad J.C."/>
            <person name="Larsen T.O."/>
            <person name="Kjaerboelling I."/>
            <person name="Rothschild-Mancinelli K."/>
            <person name="Lyhne E.K."/>
            <person name="Kogle M.E."/>
            <person name="Barry K."/>
            <person name="Clum A."/>
            <person name="Na H."/>
            <person name="Ledsgaard L."/>
            <person name="Lin J."/>
            <person name="Lipzen A."/>
            <person name="Kuo A."/>
            <person name="Riley R."/>
            <person name="Mondo S."/>
            <person name="Labutti K."/>
            <person name="Haridas S."/>
            <person name="Pangalinan J."/>
            <person name="Salamov A.A."/>
            <person name="Simmons B.A."/>
            <person name="Magnuson J.K."/>
            <person name="Chen J."/>
            <person name="Drula E."/>
            <person name="Henrissat B."/>
            <person name="Wiebenga A."/>
            <person name="Lubbers R.J."/>
            <person name="Gomes A.C."/>
            <person name="Makela M.R."/>
            <person name="Stajich J."/>
            <person name="Grigoriev I.V."/>
            <person name="Mortensen U.H."/>
            <person name="De Vries R.P."/>
            <person name="Baker S.E."/>
            <person name="Andersen M.R."/>
        </authorList>
    </citation>
    <scope>NUCLEOTIDE SEQUENCE [LARGE SCALE GENOMIC DNA]</scope>
    <source>
        <strain evidence="1 2">CBS 123904</strain>
    </source>
</reference>
<accession>A0ABR4K4H3</accession>
<organism evidence="1 2">
    <name type="scientific">Aspergillus pseudoustus</name>
    <dbReference type="NCBI Taxonomy" id="1810923"/>
    <lineage>
        <taxon>Eukaryota</taxon>
        <taxon>Fungi</taxon>
        <taxon>Dikarya</taxon>
        <taxon>Ascomycota</taxon>
        <taxon>Pezizomycotina</taxon>
        <taxon>Eurotiomycetes</taxon>
        <taxon>Eurotiomycetidae</taxon>
        <taxon>Eurotiales</taxon>
        <taxon>Aspergillaceae</taxon>
        <taxon>Aspergillus</taxon>
        <taxon>Aspergillus subgen. Nidulantes</taxon>
    </lineage>
</organism>
<protein>
    <submittedName>
        <fullName evidence="1">Uncharacterized protein</fullName>
    </submittedName>
</protein>
<gene>
    <name evidence="1" type="ORF">BJY01DRAFT_212729</name>
</gene>
<evidence type="ECO:0000313" key="1">
    <source>
        <dbReference type="EMBL" id="KAL2847230.1"/>
    </source>
</evidence>
<evidence type="ECO:0000313" key="2">
    <source>
        <dbReference type="Proteomes" id="UP001610446"/>
    </source>
</evidence>
<name>A0ABR4K4H3_9EURO</name>
<sequence length="82" mass="9192">MTLVTLAHSILMPYLLRGQRTVSSRGATRPQLPGILIFFCVANALYCQEEQLRFPAHESTSLGPGRYSSLGHSILSEWVRLF</sequence>
<dbReference type="EMBL" id="JBFXLU010000057">
    <property type="protein sequence ID" value="KAL2847230.1"/>
    <property type="molecule type" value="Genomic_DNA"/>
</dbReference>
<dbReference type="Proteomes" id="UP001610446">
    <property type="component" value="Unassembled WGS sequence"/>
</dbReference>